<keyword evidence="4" id="KW-1185">Reference proteome</keyword>
<dbReference type="SUPFAM" id="SSF54211">
    <property type="entry name" value="Ribosomal protein S5 domain 2-like"/>
    <property type="match status" value="1"/>
</dbReference>
<dbReference type="InterPro" id="IPR020568">
    <property type="entry name" value="Ribosomal_Su5_D2-typ_SF"/>
</dbReference>
<dbReference type="Gene3D" id="3.30.230.10">
    <property type="match status" value="1"/>
</dbReference>
<keyword evidence="1" id="KW-0812">Transmembrane</keyword>
<organism evidence="3 4">
    <name type="scientific">Pseudoclavibacter terrae</name>
    <dbReference type="NCBI Taxonomy" id="1530195"/>
    <lineage>
        <taxon>Bacteria</taxon>
        <taxon>Bacillati</taxon>
        <taxon>Actinomycetota</taxon>
        <taxon>Actinomycetes</taxon>
        <taxon>Micrococcales</taxon>
        <taxon>Microbacteriaceae</taxon>
        <taxon>Pseudoclavibacter</taxon>
    </lineage>
</organism>
<protein>
    <submittedName>
        <fullName evidence="3">ATP-dependent serine peptidase containing a PDZ domain protein</fullName>
    </submittedName>
</protein>
<reference evidence="3 4" key="1">
    <citation type="submission" date="2019-09" db="EMBL/GenBank/DDBJ databases">
        <title>Phylogeny of genus Pseudoclavibacter and closely related genus.</title>
        <authorList>
            <person name="Li Y."/>
        </authorList>
    </citation>
    <scope>NUCLEOTIDE SEQUENCE [LARGE SCALE GENOMIC DNA]</scope>
    <source>
        <strain evidence="3 4">THG-MD12</strain>
    </source>
</reference>
<keyword evidence="1" id="KW-1133">Transmembrane helix</keyword>
<dbReference type="GO" id="GO:0004252">
    <property type="term" value="F:serine-type endopeptidase activity"/>
    <property type="evidence" value="ECO:0007669"/>
    <property type="project" value="InterPro"/>
</dbReference>
<dbReference type="InterPro" id="IPR008269">
    <property type="entry name" value="Lon_proteolytic"/>
</dbReference>
<accession>A0A7J5B666</accession>
<feature type="transmembrane region" description="Helical" evidence="1">
    <location>
        <begin position="60"/>
        <end position="79"/>
    </location>
</feature>
<dbReference type="GO" id="GO:0006508">
    <property type="term" value="P:proteolysis"/>
    <property type="evidence" value="ECO:0007669"/>
    <property type="project" value="InterPro"/>
</dbReference>
<dbReference type="InterPro" id="IPR014721">
    <property type="entry name" value="Ribsml_uS5_D2-typ_fold_subgr"/>
</dbReference>
<dbReference type="SUPFAM" id="SSF50156">
    <property type="entry name" value="PDZ domain-like"/>
    <property type="match status" value="1"/>
</dbReference>
<dbReference type="Proteomes" id="UP000490386">
    <property type="component" value="Unassembled WGS sequence"/>
</dbReference>
<dbReference type="EMBL" id="WBJX01000001">
    <property type="protein sequence ID" value="KAB1639675.1"/>
    <property type="molecule type" value="Genomic_DNA"/>
</dbReference>
<dbReference type="GO" id="GO:0004176">
    <property type="term" value="F:ATP-dependent peptidase activity"/>
    <property type="evidence" value="ECO:0007669"/>
    <property type="project" value="InterPro"/>
</dbReference>
<feature type="domain" description="Lon proteolytic" evidence="2">
    <location>
        <begin position="310"/>
        <end position="382"/>
    </location>
</feature>
<proteinExistence type="predicted"/>
<evidence type="ECO:0000313" key="3">
    <source>
        <dbReference type="EMBL" id="KAB1639675.1"/>
    </source>
</evidence>
<dbReference type="OrthoDB" id="2356897at2"/>
<dbReference type="InterPro" id="IPR036034">
    <property type="entry name" value="PDZ_sf"/>
</dbReference>
<dbReference type="Gene3D" id="2.30.42.10">
    <property type="match status" value="1"/>
</dbReference>
<evidence type="ECO:0000259" key="2">
    <source>
        <dbReference type="Pfam" id="PF05362"/>
    </source>
</evidence>
<name>A0A7J5B666_9MICO</name>
<dbReference type="Pfam" id="PF05362">
    <property type="entry name" value="Lon_C"/>
    <property type="match status" value="1"/>
</dbReference>
<sequence>MRRVPCATGEQWPQDIETSAVTFFSEPSSEGEARVREQSEAFARAHEANRRRSEEGTRRARIGLVFLSIGMLLLVALGFSPAPYVVRSPGPVFDALGTVQASQEDPTQVEVITIGGADTFEPSGGQLDVMTVNVGGRPENLPNWFEVFLALVTPSNDVLPVEAYYADAETGEQRDAQNAALMQGSEADAIAAALLNEGYDVGTALAIVSVGEDGAAAGMLEPGDLVTSVSGIPVDSTEGLPAAVAEASGGNLEDLQPVDVAVDRGGESKTFSITPRAGVVEGEERALLGVTVSTQHDFPIDVSIELGNVGGPSAGLIFALAVSDKLVDGDLTQGLHVAGTGTMSPDGTVGSIGGITQKLYAAVEVGADLFLAPADNCQDVIDGGVPGGIPVYAVSSLTEAEQVIQTVGEGADTTSLRTCESVLGS</sequence>
<dbReference type="AlphaFoldDB" id="A0A7J5B666"/>
<evidence type="ECO:0000313" key="4">
    <source>
        <dbReference type="Proteomes" id="UP000490386"/>
    </source>
</evidence>
<evidence type="ECO:0000256" key="1">
    <source>
        <dbReference type="SAM" id="Phobius"/>
    </source>
</evidence>
<gene>
    <name evidence="3" type="ORF">F8O03_04950</name>
</gene>
<keyword evidence="1" id="KW-0472">Membrane</keyword>
<comment type="caution">
    <text evidence="3">The sequence shown here is derived from an EMBL/GenBank/DDBJ whole genome shotgun (WGS) entry which is preliminary data.</text>
</comment>